<evidence type="ECO:0000259" key="8">
    <source>
        <dbReference type="PROSITE" id="PS50928"/>
    </source>
</evidence>
<dbReference type="RefSeq" id="WP_090711907.1">
    <property type="nucleotide sequence ID" value="NZ_CBCSKY010000003.1"/>
</dbReference>
<dbReference type="PANTHER" id="PTHR43744:SF6">
    <property type="entry name" value="ABC TRANSPORTER PERMEASE PROTEIN YESQ-RELATED"/>
    <property type="match status" value="1"/>
</dbReference>
<evidence type="ECO:0000256" key="3">
    <source>
        <dbReference type="ARBA" id="ARBA00022475"/>
    </source>
</evidence>
<name>A0A1G8GSH8_9BACL</name>
<dbReference type="GO" id="GO:0005886">
    <property type="term" value="C:plasma membrane"/>
    <property type="evidence" value="ECO:0007669"/>
    <property type="project" value="UniProtKB-SubCell"/>
</dbReference>
<reference evidence="10" key="1">
    <citation type="submission" date="2016-10" db="EMBL/GenBank/DDBJ databases">
        <authorList>
            <person name="Varghese N."/>
            <person name="Submissions S."/>
        </authorList>
    </citation>
    <scope>NUCLEOTIDE SEQUENCE [LARGE SCALE GENOMIC DNA]</scope>
    <source>
        <strain evidence="10">CGMCC 1.11012</strain>
    </source>
</reference>
<dbReference type="Gene3D" id="1.10.3720.10">
    <property type="entry name" value="MetI-like"/>
    <property type="match status" value="1"/>
</dbReference>
<evidence type="ECO:0000256" key="1">
    <source>
        <dbReference type="ARBA" id="ARBA00004651"/>
    </source>
</evidence>
<gene>
    <name evidence="9" type="ORF">SAMN05216192_102186</name>
</gene>
<feature type="transmembrane region" description="Helical" evidence="7">
    <location>
        <begin position="146"/>
        <end position="166"/>
    </location>
</feature>
<evidence type="ECO:0000313" key="9">
    <source>
        <dbReference type="EMBL" id="SDH97378.1"/>
    </source>
</evidence>
<sequence>MDTSSAFKGTVIVKHIFICLIAFVMLYPVLWMLGSSFKPANQIFTEIWFWPKEWNFQNYVSGWSGFQGSSFARFLVNSSLVSAGAVLGNVITCSMAAYAFARLNFRFKAVCFALMLMTIMLPLHVTLIPRYILFNNLGWVNTFAPLIAPKWVATDGFFIFLTVQFIRGLPRELDEAATIDGCGSVQIFWRIIIPLALPALITTMIFTFMWTWDDFFSQLIFLSDVTKYTVPLGLRLFLDSSSQSDWGPMFAMSVLSLVPCFILFITLQKYFVEGIATSGLKG</sequence>
<dbReference type="EMBL" id="FNDX01000002">
    <property type="protein sequence ID" value="SDH97378.1"/>
    <property type="molecule type" value="Genomic_DNA"/>
</dbReference>
<feature type="transmembrane region" description="Helical" evidence="7">
    <location>
        <begin position="112"/>
        <end position="134"/>
    </location>
</feature>
<dbReference type="InterPro" id="IPR035906">
    <property type="entry name" value="MetI-like_sf"/>
</dbReference>
<keyword evidence="3" id="KW-1003">Cell membrane</keyword>
<protein>
    <submittedName>
        <fullName evidence="9">Carbohydrate ABC transporter membrane protein 2, CUT1 family</fullName>
    </submittedName>
</protein>
<dbReference type="STRING" id="1174501.SAMN05216192_102186"/>
<proteinExistence type="inferred from homology"/>
<evidence type="ECO:0000313" key="10">
    <source>
        <dbReference type="Proteomes" id="UP000199050"/>
    </source>
</evidence>
<keyword evidence="6 7" id="KW-0472">Membrane</keyword>
<evidence type="ECO:0000256" key="6">
    <source>
        <dbReference type="ARBA" id="ARBA00023136"/>
    </source>
</evidence>
<dbReference type="Pfam" id="PF00528">
    <property type="entry name" value="BPD_transp_1"/>
    <property type="match status" value="1"/>
</dbReference>
<dbReference type="InterPro" id="IPR000515">
    <property type="entry name" value="MetI-like"/>
</dbReference>
<keyword evidence="5 7" id="KW-1133">Transmembrane helix</keyword>
<dbReference type="AlphaFoldDB" id="A0A1G8GSH8"/>
<evidence type="ECO:0000256" key="4">
    <source>
        <dbReference type="ARBA" id="ARBA00022692"/>
    </source>
</evidence>
<dbReference type="SUPFAM" id="SSF161098">
    <property type="entry name" value="MetI-like"/>
    <property type="match status" value="1"/>
</dbReference>
<evidence type="ECO:0000256" key="7">
    <source>
        <dbReference type="RuleBase" id="RU363032"/>
    </source>
</evidence>
<keyword evidence="4 7" id="KW-0812">Transmembrane</keyword>
<organism evidence="9 10">
    <name type="scientific">Paenibacillus typhae</name>
    <dbReference type="NCBI Taxonomy" id="1174501"/>
    <lineage>
        <taxon>Bacteria</taxon>
        <taxon>Bacillati</taxon>
        <taxon>Bacillota</taxon>
        <taxon>Bacilli</taxon>
        <taxon>Bacillales</taxon>
        <taxon>Paenibacillaceae</taxon>
        <taxon>Paenibacillus</taxon>
    </lineage>
</organism>
<feature type="transmembrane region" description="Helical" evidence="7">
    <location>
        <begin position="246"/>
        <end position="267"/>
    </location>
</feature>
<comment type="subcellular location">
    <subcellularLocation>
        <location evidence="1 7">Cell membrane</location>
        <topology evidence="1 7">Multi-pass membrane protein</topology>
    </subcellularLocation>
</comment>
<dbReference type="PANTHER" id="PTHR43744">
    <property type="entry name" value="ABC TRANSPORTER PERMEASE PROTEIN MG189-RELATED-RELATED"/>
    <property type="match status" value="1"/>
</dbReference>
<keyword evidence="10" id="KW-1185">Reference proteome</keyword>
<dbReference type="CDD" id="cd06261">
    <property type="entry name" value="TM_PBP2"/>
    <property type="match status" value="1"/>
</dbReference>
<keyword evidence="2 7" id="KW-0813">Transport</keyword>
<dbReference type="GO" id="GO:0055085">
    <property type="term" value="P:transmembrane transport"/>
    <property type="evidence" value="ECO:0007669"/>
    <property type="project" value="InterPro"/>
</dbReference>
<dbReference type="OrthoDB" id="9771544at2"/>
<feature type="transmembrane region" description="Helical" evidence="7">
    <location>
        <begin position="187"/>
        <end position="212"/>
    </location>
</feature>
<feature type="domain" description="ABC transmembrane type-1" evidence="8">
    <location>
        <begin position="75"/>
        <end position="267"/>
    </location>
</feature>
<dbReference type="PROSITE" id="PS50928">
    <property type="entry name" value="ABC_TM1"/>
    <property type="match status" value="1"/>
</dbReference>
<evidence type="ECO:0000256" key="5">
    <source>
        <dbReference type="ARBA" id="ARBA00022989"/>
    </source>
</evidence>
<feature type="transmembrane region" description="Helical" evidence="7">
    <location>
        <begin position="80"/>
        <end position="100"/>
    </location>
</feature>
<feature type="transmembrane region" description="Helical" evidence="7">
    <location>
        <begin position="12"/>
        <end position="33"/>
    </location>
</feature>
<accession>A0A1G8GSH8</accession>
<evidence type="ECO:0000256" key="2">
    <source>
        <dbReference type="ARBA" id="ARBA00022448"/>
    </source>
</evidence>
<comment type="similarity">
    <text evidence="7">Belongs to the binding-protein-dependent transport system permease family.</text>
</comment>
<dbReference type="Proteomes" id="UP000199050">
    <property type="component" value="Unassembled WGS sequence"/>
</dbReference>